<dbReference type="FunFam" id="3.20.180.20:FF:000002">
    <property type="entry name" value="Cytoplasmic dynein heavy chain 1"/>
    <property type="match status" value="1"/>
</dbReference>
<dbReference type="InterPro" id="IPR026983">
    <property type="entry name" value="DHC"/>
</dbReference>
<feature type="non-terminal residue" evidence="2">
    <location>
        <position position="133"/>
    </location>
</feature>
<dbReference type="GO" id="GO:0045505">
    <property type="term" value="F:dynein intermediate chain binding"/>
    <property type="evidence" value="ECO:0007669"/>
    <property type="project" value="InterPro"/>
</dbReference>
<dbReference type="PANTHER" id="PTHR45703">
    <property type="entry name" value="DYNEIN HEAVY CHAIN"/>
    <property type="match status" value="1"/>
</dbReference>
<dbReference type="Gene3D" id="3.20.180.20">
    <property type="entry name" value="Dynein heavy chain, N-terminal domain 2"/>
    <property type="match status" value="1"/>
</dbReference>
<feature type="domain" description="Dynein heavy chain linker" evidence="1">
    <location>
        <begin position="1"/>
        <end position="133"/>
    </location>
</feature>
<dbReference type="Gene3D" id="1.20.140.100">
    <property type="entry name" value="Dynein heavy chain, N-terminal domain 2"/>
    <property type="match status" value="1"/>
</dbReference>
<dbReference type="PANTHER" id="PTHR45703:SF22">
    <property type="entry name" value="DYNEIN CYTOPLASMIC 2 HEAVY CHAIN 1"/>
    <property type="match status" value="1"/>
</dbReference>
<reference evidence="2 3" key="1">
    <citation type="submission" date="2013-11" db="EMBL/GenBank/DDBJ databases">
        <title>Genome sequencing of Stegodyphus mimosarum.</title>
        <authorList>
            <person name="Bechsgaard J."/>
        </authorList>
    </citation>
    <scope>NUCLEOTIDE SEQUENCE [LARGE SCALE GENOMIC DNA]</scope>
</reference>
<name>A0A087TZI9_STEMI</name>
<dbReference type="Pfam" id="PF08393">
    <property type="entry name" value="DHC_N2"/>
    <property type="match status" value="1"/>
</dbReference>
<evidence type="ECO:0000259" key="1">
    <source>
        <dbReference type="Pfam" id="PF08393"/>
    </source>
</evidence>
<gene>
    <name evidence="2" type="ORF">X975_07781</name>
</gene>
<dbReference type="Proteomes" id="UP000054359">
    <property type="component" value="Unassembled WGS sequence"/>
</dbReference>
<evidence type="ECO:0000313" key="2">
    <source>
        <dbReference type="EMBL" id="KFM70528.1"/>
    </source>
</evidence>
<dbReference type="GO" id="GO:0007018">
    <property type="term" value="P:microtubule-based movement"/>
    <property type="evidence" value="ECO:0007669"/>
    <property type="project" value="InterPro"/>
</dbReference>
<organism evidence="2 3">
    <name type="scientific">Stegodyphus mimosarum</name>
    <name type="common">African social velvet spider</name>
    <dbReference type="NCBI Taxonomy" id="407821"/>
    <lineage>
        <taxon>Eukaryota</taxon>
        <taxon>Metazoa</taxon>
        <taxon>Ecdysozoa</taxon>
        <taxon>Arthropoda</taxon>
        <taxon>Chelicerata</taxon>
        <taxon>Arachnida</taxon>
        <taxon>Araneae</taxon>
        <taxon>Araneomorphae</taxon>
        <taxon>Entelegynae</taxon>
        <taxon>Eresoidea</taxon>
        <taxon>Eresidae</taxon>
        <taxon>Stegodyphus</taxon>
    </lineage>
</organism>
<dbReference type="EMBL" id="KK117461">
    <property type="protein sequence ID" value="KFM70528.1"/>
    <property type="molecule type" value="Genomic_DNA"/>
</dbReference>
<evidence type="ECO:0000313" key="3">
    <source>
        <dbReference type="Proteomes" id="UP000054359"/>
    </source>
</evidence>
<dbReference type="AlphaFoldDB" id="A0A087TZI9"/>
<dbReference type="GO" id="GO:0030286">
    <property type="term" value="C:dynein complex"/>
    <property type="evidence" value="ECO:0007669"/>
    <property type="project" value="InterPro"/>
</dbReference>
<keyword evidence="3" id="KW-1185">Reference proteome</keyword>
<dbReference type="InterPro" id="IPR042228">
    <property type="entry name" value="Dynein_linker_3"/>
</dbReference>
<dbReference type="GO" id="GO:0051959">
    <property type="term" value="F:dynein light intermediate chain binding"/>
    <property type="evidence" value="ECO:0007669"/>
    <property type="project" value="InterPro"/>
</dbReference>
<dbReference type="STRING" id="407821.A0A087TZI9"/>
<protein>
    <submittedName>
        <fullName evidence="2">Cytoplasmic dynein 2 heavy chain 1</fullName>
    </submittedName>
</protein>
<proteinExistence type="predicted"/>
<dbReference type="InterPro" id="IPR042222">
    <property type="entry name" value="Dynein_2_N"/>
</dbReference>
<accession>A0A087TZI9</accession>
<sequence length="133" mass="15282">MNSIAQDDRVISLISISGLPNILDNLKDQLIRCQKALNKFLEEKRSMFPRFYFLGDEDLLEILGQSTKAIVIQSHLKKLFAGIHHVLFDDSMKSIISMVSVENEVVNLRKHVLVTSEIEVWLKELADEMRNTL</sequence>
<dbReference type="OrthoDB" id="6437716at2759"/>
<dbReference type="InterPro" id="IPR013602">
    <property type="entry name" value="Dynein_heavy_linker"/>
</dbReference>